<gene>
    <name evidence="1" type="ORF">SAMN05421807_106239</name>
</gene>
<name>A0A1M5SMC3_9BACI</name>
<organism evidence="1 2">
    <name type="scientific">Virgibacillus chiguensis</name>
    <dbReference type="NCBI Taxonomy" id="411959"/>
    <lineage>
        <taxon>Bacteria</taxon>
        <taxon>Bacillati</taxon>
        <taxon>Bacillota</taxon>
        <taxon>Bacilli</taxon>
        <taxon>Bacillales</taxon>
        <taxon>Bacillaceae</taxon>
        <taxon>Virgibacillus</taxon>
    </lineage>
</organism>
<dbReference type="RefSeq" id="WP_139300129.1">
    <property type="nucleotide sequence ID" value="NZ_FQXD01000006.1"/>
</dbReference>
<dbReference type="Proteomes" id="UP000184079">
    <property type="component" value="Unassembled WGS sequence"/>
</dbReference>
<keyword evidence="2" id="KW-1185">Reference proteome</keyword>
<evidence type="ECO:0000313" key="1">
    <source>
        <dbReference type="EMBL" id="SHH39679.1"/>
    </source>
</evidence>
<dbReference type="AlphaFoldDB" id="A0A1M5SMC3"/>
<evidence type="ECO:0000313" key="2">
    <source>
        <dbReference type="Proteomes" id="UP000184079"/>
    </source>
</evidence>
<reference evidence="2" key="1">
    <citation type="submission" date="2016-11" db="EMBL/GenBank/DDBJ databases">
        <authorList>
            <person name="Varghese N."/>
            <person name="Submissions S."/>
        </authorList>
    </citation>
    <scope>NUCLEOTIDE SEQUENCE [LARGE SCALE GENOMIC DNA]</scope>
    <source>
        <strain evidence="2">CGMCC 1.6496</strain>
    </source>
</reference>
<protein>
    <submittedName>
        <fullName evidence="1">Uncharacterized protein</fullName>
    </submittedName>
</protein>
<dbReference type="OrthoDB" id="2974553at2"/>
<dbReference type="EMBL" id="FQXD01000006">
    <property type="protein sequence ID" value="SHH39679.1"/>
    <property type="molecule type" value="Genomic_DNA"/>
</dbReference>
<sequence length="225" mass="26220">MFIISLGILGFFYFSLSTKDLGTTELINIVLFPVSLLTLYVARLQYRANHSPVITVKIVKERIITDVETNDFKVIVKNLGNGVCIDSFLVLKEKTTDNKSKYYLSKPVREIHPKTTVEFVINKSKDTKDITRYMLIYMDFLGYLYIAGDAHKGKTDKDNKHLHRLTKPTKPLFLLHPTNIKFHWWKCRAIKQNNTYLGQIEKKIKNNKIIVKEHIETLNRESTEK</sequence>
<proteinExistence type="predicted"/>
<accession>A0A1M5SMC3</accession>